<dbReference type="InterPro" id="IPR028098">
    <property type="entry name" value="Glyco_trans_4-like_N"/>
</dbReference>
<name>A0AAJ2BTZ1_9PSED</name>
<dbReference type="Gene3D" id="3.40.50.2000">
    <property type="entry name" value="Glycogen Phosphorylase B"/>
    <property type="match status" value="2"/>
</dbReference>
<dbReference type="RefSeq" id="WP_309761352.1">
    <property type="nucleotide sequence ID" value="NZ_JAVJAF010000001.1"/>
</dbReference>
<accession>A0AAJ2BTZ1</accession>
<dbReference type="PANTHER" id="PTHR46401:SF2">
    <property type="entry name" value="GLYCOSYLTRANSFERASE WBBK-RELATED"/>
    <property type="match status" value="1"/>
</dbReference>
<reference evidence="4" key="1">
    <citation type="submission" date="2023-08" db="EMBL/GenBank/DDBJ databases">
        <title>Functional and genomic diversity of the sorghum phyllosphere microbiome.</title>
        <authorList>
            <person name="Shade A."/>
        </authorList>
    </citation>
    <scope>NUCLEOTIDE SEQUENCE</scope>
    <source>
        <strain evidence="4">SORGH_AS_0201</strain>
    </source>
</reference>
<evidence type="ECO:0000259" key="2">
    <source>
        <dbReference type="Pfam" id="PF00534"/>
    </source>
</evidence>
<dbReference type="SUPFAM" id="SSF53756">
    <property type="entry name" value="UDP-Glycosyltransferase/glycogen phosphorylase"/>
    <property type="match status" value="1"/>
</dbReference>
<comment type="caution">
    <text evidence="4">The sequence shown here is derived from an EMBL/GenBank/DDBJ whole genome shotgun (WGS) entry which is preliminary data.</text>
</comment>
<sequence>MLVGLDYRPALIAPHSGIGRQVRALETYLEQLPGVEVRRFGCLPVGHPLRGQVETPVQDIPLLGQHRPRQRLAFEAGFLPGCLRQLKPDVYIATANMGLPLGRVPGVRQVVLIHDVFQLTQVNRHASAWRAWAYRLIDRSSIAYSLARAARIWTPSAFTAEEVAAHFPRVRQRVRLLPNLVQLSPVPAEDVPGLVPGYWLAVGTREPRKNIARLVAAWQAARALAAVPDLVLLGQEVDLPPELRGLPGLICLSGLDEGQLKGLYRNADRLWQPSYAEGFGLPVVEALALGTPVACAWGSSLDEVTPPWSPRFDAFDVPALSRLMVELAAPAPRDEQGPAWFARFAGPAYGARLAEALQELLL</sequence>
<dbReference type="AlphaFoldDB" id="A0AAJ2BTZ1"/>
<dbReference type="Proteomes" id="UP001268036">
    <property type="component" value="Unassembled WGS sequence"/>
</dbReference>
<dbReference type="GO" id="GO:0009103">
    <property type="term" value="P:lipopolysaccharide biosynthetic process"/>
    <property type="evidence" value="ECO:0007669"/>
    <property type="project" value="TreeGrafter"/>
</dbReference>
<evidence type="ECO:0000313" key="4">
    <source>
        <dbReference type="EMBL" id="MDR6236362.1"/>
    </source>
</evidence>
<keyword evidence="1" id="KW-0808">Transferase</keyword>
<dbReference type="GO" id="GO:0016757">
    <property type="term" value="F:glycosyltransferase activity"/>
    <property type="evidence" value="ECO:0007669"/>
    <property type="project" value="InterPro"/>
</dbReference>
<dbReference type="EMBL" id="JAVJAF010000001">
    <property type="protein sequence ID" value="MDR6236362.1"/>
    <property type="molecule type" value="Genomic_DNA"/>
</dbReference>
<dbReference type="Pfam" id="PF00534">
    <property type="entry name" value="Glycos_transf_1"/>
    <property type="match status" value="1"/>
</dbReference>
<evidence type="ECO:0000259" key="3">
    <source>
        <dbReference type="Pfam" id="PF13439"/>
    </source>
</evidence>
<evidence type="ECO:0000313" key="5">
    <source>
        <dbReference type="Proteomes" id="UP001268036"/>
    </source>
</evidence>
<feature type="domain" description="Glycosyltransferase subfamily 4-like N-terminal" evidence="3">
    <location>
        <begin position="16"/>
        <end position="183"/>
    </location>
</feature>
<dbReference type="Pfam" id="PF13439">
    <property type="entry name" value="Glyco_transf_4"/>
    <property type="match status" value="1"/>
</dbReference>
<proteinExistence type="predicted"/>
<organism evidence="4 5">
    <name type="scientific">Pseudomonas oryzihabitans</name>
    <dbReference type="NCBI Taxonomy" id="47885"/>
    <lineage>
        <taxon>Bacteria</taxon>
        <taxon>Pseudomonadati</taxon>
        <taxon>Pseudomonadota</taxon>
        <taxon>Gammaproteobacteria</taxon>
        <taxon>Pseudomonadales</taxon>
        <taxon>Pseudomonadaceae</taxon>
        <taxon>Pseudomonas</taxon>
    </lineage>
</organism>
<evidence type="ECO:0000256" key="1">
    <source>
        <dbReference type="ARBA" id="ARBA00022679"/>
    </source>
</evidence>
<dbReference type="CDD" id="cd03809">
    <property type="entry name" value="GT4_MtfB-like"/>
    <property type="match status" value="1"/>
</dbReference>
<feature type="domain" description="Glycosyl transferase family 1" evidence="2">
    <location>
        <begin position="200"/>
        <end position="297"/>
    </location>
</feature>
<dbReference type="InterPro" id="IPR001296">
    <property type="entry name" value="Glyco_trans_1"/>
</dbReference>
<gene>
    <name evidence="4" type="ORF">QE440_004103</name>
</gene>
<protein>
    <submittedName>
        <fullName evidence="4">Glycosyltransferase involved in cell wall biosynthesis</fullName>
    </submittedName>
</protein>
<dbReference type="PANTHER" id="PTHR46401">
    <property type="entry name" value="GLYCOSYLTRANSFERASE WBBK-RELATED"/>
    <property type="match status" value="1"/>
</dbReference>